<protein>
    <recommendedName>
        <fullName evidence="6">NADP-dependent 3-hydroxy acid dehydrogenase YdfG</fullName>
        <ecNumber evidence="4">1.1.1.298</ecNumber>
        <ecNumber evidence="5">1.1.1.381</ecNumber>
    </recommendedName>
    <alternativeName>
        <fullName evidence="8">L-allo-threonine dehydrogenase</fullName>
    </alternativeName>
    <alternativeName>
        <fullName evidence="7">Malonic semialdehyde reductase</fullName>
    </alternativeName>
</protein>
<evidence type="ECO:0000256" key="11">
    <source>
        <dbReference type="RuleBase" id="RU000363"/>
    </source>
</evidence>
<dbReference type="PRINTS" id="PR00080">
    <property type="entry name" value="SDRFAMILY"/>
</dbReference>
<evidence type="ECO:0000256" key="1">
    <source>
        <dbReference type="ARBA" id="ARBA00006484"/>
    </source>
</evidence>
<comment type="function">
    <text evidence="9">NADP-dependent dehydrogenase with broad substrate specificity acting on 3-hydroxy acids. Catalyzes the NADP-dependent oxidation of L-allo-threonine to L-2-amino-3-keto-butyrate, which is spontaneously decarboxylated into aminoacetone. Also acts on D-threonine, L-serine, D-serine, D-3-hydroxyisobutyrate, L-3-hydroxyisobutyrate, D-glycerate and L-glycerate. Able to catalyze the reduction of the malonic semialdehyde to 3-hydroxypropionic acid. YdfG is apparently supplementing RutE, the presumed malonic semialdehyde reductase involved in pyrimidine degradation since both are able to detoxify malonic semialdehyde.</text>
</comment>
<dbReference type="PANTHER" id="PTHR43086">
    <property type="entry name" value="VERY-LONG-CHAIN 3-OXOOACYL-COA REDUCTASE"/>
    <property type="match status" value="1"/>
</dbReference>
<dbReference type="EMBL" id="CP159925">
    <property type="protein sequence ID" value="XCO74349.1"/>
    <property type="molecule type" value="Genomic_DNA"/>
</dbReference>
<sequence>MPTPLPTVLVTGASSGIGAVYADRFAHRGHDLVLVARDRARLDALAARLRAETGVRVDVLAADLSDPAALATVEARLRDDAAIEVLVNNAGASLAGGFLEQSPERVGQLIALNAVAPARLAAAIAPKLAAAGRGAVVNIGSVVGLAPEFAMAVYGATKAFVLHFSQALQVELGPRGVYVQAVLPAATRTEIWERSGKDVNALQGVMEVDELVDAALLGYDRREPVTIPPLPDEAQWNALEGARRAMLPNFAQSHAAARYRNRG</sequence>
<comment type="catalytic activity">
    <reaction evidence="10">
        <text>3-hydroxypropanoate + NADP(+) = 3-oxopropanoate + NADPH + H(+)</text>
        <dbReference type="Rhea" id="RHEA:26438"/>
        <dbReference type="ChEBI" id="CHEBI:15378"/>
        <dbReference type="ChEBI" id="CHEBI:16510"/>
        <dbReference type="ChEBI" id="CHEBI:33190"/>
        <dbReference type="ChEBI" id="CHEBI:57783"/>
        <dbReference type="ChEBI" id="CHEBI:58349"/>
        <dbReference type="EC" id="1.1.1.298"/>
    </reaction>
</comment>
<evidence type="ECO:0000256" key="6">
    <source>
        <dbReference type="ARBA" id="ARBA00044065"/>
    </source>
</evidence>
<dbReference type="GO" id="GO:0035527">
    <property type="term" value="F:3-hydroxypropionate dehydrogenase (NADP+) activity"/>
    <property type="evidence" value="ECO:0007669"/>
    <property type="project" value="UniProtKB-EC"/>
</dbReference>
<comment type="similarity">
    <text evidence="1 11">Belongs to the short-chain dehydrogenases/reductases (SDR) family.</text>
</comment>
<evidence type="ECO:0000256" key="5">
    <source>
        <dbReference type="ARBA" id="ARBA00044059"/>
    </source>
</evidence>
<dbReference type="InterPro" id="IPR002347">
    <property type="entry name" value="SDR_fam"/>
</dbReference>
<name>A0AAU8MRW6_9GAMM</name>
<proteinExistence type="inferred from homology"/>
<comment type="catalytic activity">
    <reaction evidence="3">
        <text>L-allo-threonine + NADP(+) = aminoacetone + CO2 + NADPH</text>
        <dbReference type="Rhea" id="RHEA:43524"/>
        <dbReference type="ChEBI" id="CHEBI:16526"/>
        <dbReference type="ChEBI" id="CHEBI:57783"/>
        <dbReference type="ChEBI" id="CHEBI:58320"/>
        <dbReference type="ChEBI" id="CHEBI:58349"/>
        <dbReference type="ChEBI" id="CHEBI:58585"/>
        <dbReference type="EC" id="1.1.1.381"/>
    </reaction>
</comment>
<dbReference type="PIRSF" id="PIRSF000126">
    <property type="entry name" value="11-beta-HSD1"/>
    <property type="match status" value="1"/>
</dbReference>
<dbReference type="PROSITE" id="PS00061">
    <property type="entry name" value="ADH_SHORT"/>
    <property type="match status" value="1"/>
</dbReference>
<evidence type="ECO:0000313" key="12">
    <source>
        <dbReference type="EMBL" id="XCO74349.1"/>
    </source>
</evidence>
<dbReference type="EC" id="1.1.1.381" evidence="5"/>
<dbReference type="InterPro" id="IPR036291">
    <property type="entry name" value="NAD(P)-bd_dom_sf"/>
</dbReference>
<dbReference type="AlphaFoldDB" id="A0AAU8MRW6"/>
<evidence type="ECO:0000256" key="9">
    <source>
        <dbReference type="ARBA" id="ARBA00045650"/>
    </source>
</evidence>
<dbReference type="RefSeq" id="WP_363797194.1">
    <property type="nucleotide sequence ID" value="NZ_CP159925.1"/>
</dbReference>
<dbReference type="SUPFAM" id="SSF51735">
    <property type="entry name" value="NAD(P)-binding Rossmann-fold domains"/>
    <property type="match status" value="1"/>
</dbReference>
<accession>A0AAU8MRW6</accession>
<evidence type="ECO:0000256" key="8">
    <source>
        <dbReference type="ARBA" id="ARBA00044349"/>
    </source>
</evidence>
<evidence type="ECO:0000256" key="7">
    <source>
        <dbReference type="ARBA" id="ARBA00044271"/>
    </source>
</evidence>
<evidence type="ECO:0000256" key="10">
    <source>
        <dbReference type="ARBA" id="ARBA00047274"/>
    </source>
</evidence>
<keyword evidence="2 12" id="KW-0560">Oxidoreductase</keyword>
<dbReference type="Pfam" id="PF00106">
    <property type="entry name" value="adh_short"/>
    <property type="match status" value="1"/>
</dbReference>
<evidence type="ECO:0000256" key="2">
    <source>
        <dbReference type="ARBA" id="ARBA00023002"/>
    </source>
</evidence>
<gene>
    <name evidence="12" type="ORF">ABU614_18495</name>
</gene>
<evidence type="ECO:0000256" key="4">
    <source>
        <dbReference type="ARBA" id="ARBA00044050"/>
    </source>
</evidence>
<dbReference type="CDD" id="cd05233">
    <property type="entry name" value="SDR_c"/>
    <property type="match status" value="1"/>
</dbReference>
<dbReference type="InterPro" id="IPR020904">
    <property type="entry name" value="Sc_DH/Rdtase_CS"/>
</dbReference>
<dbReference type="PANTHER" id="PTHR43086:SF3">
    <property type="entry name" value="NADP-DEPENDENT 3-HYDROXY ACID DEHYDROGENASE YDFG"/>
    <property type="match status" value="1"/>
</dbReference>
<evidence type="ECO:0000256" key="3">
    <source>
        <dbReference type="ARBA" id="ARBA00043812"/>
    </source>
</evidence>
<organism evidence="12">
    <name type="scientific">Lysobacter firmicutimachus</name>
    <dbReference type="NCBI Taxonomy" id="1792846"/>
    <lineage>
        <taxon>Bacteria</taxon>
        <taxon>Pseudomonadati</taxon>
        <taxon>Pseudomonadota</taxon>
        <taxon>Gammaproteobacteria</taxon>
        <taxon>Lysobacterales</taxon>
        <taxon>Lysobacteraceae</taxon>
        <taxon>Lysobacter</taxon>
    </lineage>
</organism>
<dbReference type="PRINTS" id="PR00081">
    <property type="entry name" value="GDHRDH"/>
</dbReference>
<reference evidence="12" key="1">
    <citation type="submission" date="2024-06" db="EMBL/GenBank/DDBJ databases">
        <authorList>
            <person name="Li S."/>
        </authorList>
    </citation>
    <scope>NUCLEOTIDE SEQUENCE</scope>
    <source>
        <strain evidence="12">SR10</strain>
    </source>
</reference>
<dbReference type="EC" id="1.1.1.298" evidence="4"/>
<dbReference type="Gene3D" id="3.40.50.720">
    <property type="entry name" value="NAD(P)-binding Rossmann-like Domain"/>
    <property type="match status" value="1"/>
</dbReference>